<protein>
    <submittedName>
        <fullName evidence="1">Uncharacterized protein</fullName>
    </submittedName>
</protein>
<evidence type="ECO:0000313" key="1">
    <source>
        <dbReference type="EMBL" id="KAJ8621396.1"/>
    </source>
</evidence>
<reference evidence="1 2" key="1">
    <citation type="journal article" date="2022" name="Hortic Res">
        <title>A haplotype resolved chromosomal level avocado genome allows analysis of novel avocado genes.</title>
        <authorList>
            <person name="Nath O."/>
            <person name="Fletcher S.J."/>
            <person name="Hayward A."/>
            <person name="Shaw L.M."/>
            <person name="Masouleh A.K."/>
            <person name="Furtado A."/>
            <person name="Henry R.J."/>
            <person name="Mitter N."/>
        </authorList>
    </citation>
    <scope>NUCLEOTIDE SEQUENCE [LARGE SCALE GENOMIC DNA]</scope>
    <source>
        <strain evidence="2">cv. Hass</strain>
    </source>
</reference>
<sequence>MILTASLRVWKKFKFLCTCSRAEAFSNPPNPNLQNKLIVSLLKSCSQSSETTQIHACMIKVGLDLITFPLSKLLASSIPDIAYARSIFDRFPSPNLFIFNTILRAYSISKSPREAFSLFNSLRATGISLDQFSFISTLKSCARELALSTGQCIHGAIIVSGFDFFINLRNTLLHFYCVCGRIADAHQVFDEIPHLRDVVSWNALMSGYLQVSQPAMVVELFGQMRVGNFEVSDISLMSLLSASGDMEDIRGGASLHGLCVKKGLCSYLNVATAIVAMYVNGGSVESARHMFDEMPNRDVVSWNCIIDGYAKNGIVEESLALLQAMKGECMKPNSATVAGLLSACASAGALGIGRCVHEFIEEEHLELDAVLGTGLVDMYSKCGLIYKAVDVFNQIPRKDVMSWTAMISGFGVNGQGEDALKLFHQMVEQGVTPNEITFLAVLSACSHAGLVIEGKQLFESLVHDCSFSPKIEHYGCMVDLLGRAGLLEEAHELIKSLPIKRDVTAWRALLAACRVYGDVKLGEIAERSLMELDDKNPAVSVLLLSTYAAAERWDVVTSTNLVEEMMRGKEAGWSSIELDS</sequence>
<gene>
    <name evidence="1" type="ORF">MRB53_029925</name>
</gene>
<accession>A0ACC2KK31</accession>
<proteinExistence type="predicted"/>
<comment type="caution">
    <text evidence="1">The sequence shown here is derived from an EMBL/GenBank/DDBJ whole genome shotgun (WGS) entry which is preliminary data.</text>
</comment>
<dbReference type="Proteomes" id="UP001234297">
    <property type="component" value="Chromosome 9"/>
</dbReference>
<keyword evidence="2" id="KW-1185">Reference proteome</keyword>
<organism evidence="1 2">
    <name type="scientific">Persea americana</name>
    <name type="common">Avocado</name>
    <dbReference type="NCBI Taxonomy" id="3435"/>
    <lineage>
        <taxon>Eukaryota</taxon>
        <taxon>Viridiplantae</taxon>
        <taxon>Streptophyta</taxon>
        <taxon>Embryophyta</taxon>
        <taxon>Tracheophyta</taxon>
        <taxon>Spermatophyta</taxon>
        <taxon>Magnoliopsida</taxon>
        <taxon>Magnoliidae</taxon>
        <taxon>Laurales</taxon>
        <taxon>Lauraceae</taxon>
        <taxon>Persea</taxon>
    </lineage>
</organism>
<evidence type="ECO:0000313" key="2">
    <source>
        <dbReference type="Proteomes" id="UP001234297"/>
    </source>
</evidence>
<name>A0ACC2KK31_PERAE</name>
<dbReference type="EMBL" id="CM056817">
    <property type="protein sequence ID" value="KAJ8621396.1"/>
    <property type="molecule type" value="Genomic_DNA"/>
</dbReference>